<dbReference type="RefSeq" id="WP_024027437.1">
    <property type="nucleotide sequence ID" value="NZ_ALAN01000043.1"/>
</dbReference>
<proteinExistence type="predicted"/>
<dbReference type="CDD" id="cd00077">
    <property type="entry name" value="HDc"/>
    <property type="match status" value="1"/>
</dbReference>
<feature type="domain" description="HD" evidence="1">
    <location>
        <begin position="61"/>
        <end position="178"/>
    </location>
</feature>
<dbReference type="GO" id="GO:0008832">
    <property type="term" value="F:dGTPase activity"/>
    <property type="evidence" value="ECO:0007669"/>
    <property type="project" value="TreeGrafter"/>
</dbReference>
<evidence type="ECO:0000313" key="2">
    <source>
        <dbReference type="EMBL" id="ETI69692.1"/>
    </source>
</evidence>
<dbReference type="PROSITE" id="PS51831">
    <property type="entry name" value="HD"/>
    <property type="match status" value="1"/>
</dbReference>
<dbReference type="AlphaFoldDB" id="A0AB94IRN9"/>
<sequence length="433" mass="51247">MAYSAEKLIEEKVFKDPVHRYVHVRDRAIWDLIGTKEFQRLRRIKQLGTTFLTFHGAEHSRFNHSLGVYEIVRRIIDDVFAGRPEWNDDDRLLTLCAALLHDLGHGPFSHSFEKVFDFDHEDFTRKIILGETEVNEILLKVGPDFPAKVAEVIAKTSEKKLVISLISSQIDADRMDYLQRDAYFTGVSYGHFDMERILRVMRPREDQVVIKKSGMHAVEDYIMSRYQMYWQVYFHPVSRSAEVILTKILHRAKQLFEENYAFKYEPLHFTSIFHGQVTLEDYLKLDESVILYYFQIWQEEEDAILRDLCRRFVNRNLFKFAEFDPAKEYKKLAELNSLFKKAGIDPEYYLVVDSSSDLPYDFYRPGEEEERLPIHLLMKNGDLRELSRESEIVDAISGKRRTDHKLYYPADFLRDDSTKKNVKKQIRALLEIE</sequence>
<keyword evidence="3" id="KW-1185">Reference proteome</keyword>
<evidence type="ECO:0000313" key="3">
    <source>
        <dbReference type="Proteomes" id="UP000018877"/>
    </source>
</evidence>
<dbReference type="SUPFAM" id="SSF109604">
    <property type="entry name" value="HD-domain/PDEase-like"/>
    <property type="match status" value="1"/>
</dbReference>
<dbReference type="Proteomes" id="UP000018877">
    <property type="component" value="Unassembled WGS sequence"/>
</dbReference>
<comment type="caution">
    <text evidence="2">The sequence shown here is derived from an EMBL/GenBank/DDBJ whole genome shotgun (WGS) entry which is preliminary data.</text>
</comment>
<dbReference type="SMART" id="SM00471">
    <property type="entry name" value="HDc"/>
    <property type="match status" value="1"/>
</dbReference>
<dbReference type="PANTHER" id="PTHR11373:SF4">
    <property type="entry name" value="DEOXYNUCLEOSIDE TRIPHOSPHATE TRIPHOSPHOHYDROLASE SAMHD1"/>
    <property type="match status" value="1"/>
</dbReference>
<gene>
    <name evidence="2" type="ORF">BAVI_06124</name>
</gene>
<dbReference type="InterPro" id="IPR006674">
    <property type="entry name" value="HD_domain"/>
</dbReference>
<dbReference type="GO" id="GO:0006203">
    <property type="term" value="P:dGTP catabolic process"/>
    <property type="evidence" value="ECO:0007669"/>
    <property type="project" value="TreeGrafter"/>
</dbReference>
<dbReference type="EMBL" id="ALAN01000043">
    <property type="protein sequence ID" value="ETI69692.1"/>
    <property type="molecule type" value="Genomic_DNA"/>
</dbReference>
<dbReference type="Pfam" id="PF19276">
    <property type="entry name" value="HD_assoc_2"/>
    <property type="match status" value="1"/>
</dbReference>
<name>A0AB94IRN9_9BACI</name>
<organism evidence="2 3">
    <name type="scientific">Neobacillus vireti LMG 21834</name>
    <dbReference type="NCBI Taxonomy" id="1131730"/>
    <lineage>
        <taxon>Bacteria</taxon>
        <taxon>Bacillati</taxon>
        <taxon>Bacillota</taxon>
        <taxon>Bacilli</taxon>
        <taxon>Bacillales</taxon>
        <taxon>Bacillaceae</taxon>
        <taxon>Neobacillus</taxon>
    </lineage>
</organism>
<dbReference type="Pfam" id="PF01966">
    <property type="entry name" value="HD"/>
    <property type="match status" value="1"/>
</dbReference>
<dbReference type="InterPro" id="IPR003607">
    <property type="entry name" value="HD/PDEase_dom"/>
</dbReference>
<dbReference type="FunFam" id="1.10.3210.10:FF:000014">
    <property type="entry name" value="HD domain-containing protein"/>
    <property type="match status" value="1"/>
</dbReference>
<dbReference type="Gene3D" id="1.10.3210.10">
    <property type="entry name" value="Hypothetical protein af1432"/>
    <property type="match status" value="1"/>
</dbReference>
<dbReference type="PANTHER" id="PTHR11373">
    <property type="entry name" value="DEOXYNUCLEOSIDE TRIPHOSPHATE TRIPHOSPHOHYDROLASE"/>
    <property type="match status" value="1"/>
</dbReference>
<evidence type="ECO:0000259" key="1">
    <source>
        <dbReference type="PROSITE" id="PS51831"/>
    </source>
</evidence>
<dbReference type="InterPro" id="IPR045509">
    <property type="entry name" value="HD_assoc_2"/>
</dbReference>
<reference evidence="2 3" key="1">
    <citation type="journal article" date="2014" name="Environ. Microbiol.">
        <title>The nitrate-ammonifying and nosZ-carrying bacterium Bacillus vireti is a potent source and sink for nitric and nitrous oxide under high nitrate conditions.</title>
        <authorList>
            <person name="Mania D."/>
            <person name="Heylen K."/>
            <person name="van Spanning R.J."/>
            <person name="Frostegard A."/>
        </authorList>
    </citation>
    <scope>NUCLEOTIDE SEQUENCE [LARGE SCALE GENOMIC DNA]</scope>
    <source>
        <strain evidence="2 3">LMG 21834</strain>
    </source>
</reference>
<accession>A0AB94IRN9</accession>
<protein>
    <recommendedName>
        <fullName evidence="1">HD domain-containing protein</fullName>
    </recommendedName>
</protein>
<dbReference type="InterPro" id="IPR050135">
    <property type="entry name" value="dGTPase-like"/>
</dbReference>